<proteinExistence type="predicted"/>
<dbReference type="EMBL" id="JAUQOP010000011">
    <property type="protein sequence ID" value="MDO7897299.1"/>
    <property type="molecule type" value="Genomic_DNA"/>
</dbReference>
<dbReference type="RefSeq" id="WP_176683253.1">
    <property type="nucleotide sequence ID" value="NZ_JAUQOP010000011.1"/>
</dbReference>
<evidence type="ECO:0000313" key="2">
    <source>
        <dbReference type="Proteomes" id="UP001228019"/>
    </source>
</evidence>
<evidence type="ECO:0000313" key="1">
    <source>
        <dbReference type="EMBL" id="MDO7897299.1"/>
    </source>
</evidence>
<sequence>MSKPFDMDLFLASVLTGSYSTRQRHICQAKTIQAAIAERWSRDNPWAWKRKHIAWFLANKRNGRSEATWNYYKITIRLIVKRLEKQNAFKNIL</sequence>
<name>A0ABT9C2H6_9PSED</name>
<dbReference type="Proteomes" id="UP001228019">
    <property type="component" value="Unassembled WGS sequence"/>
</dbReference>
<comment type="caution">
    <text evidence="1">The sequence shown here is derived from an EMBL/GenBank/DDBJ whole genome shotgun (WGS) entry which is preliminary data.</text>
</comment>
<organism evidence="1 2">
    <name type="scientific">Pseudomonas citrulli</name>
    <dbReference type="NCBI Taxonomy" id="3064347"/>
    <lineage>
        <taxon>Bacteria</taxon>
        <taxon>Pseudomonadati</taxon>
        <taxon>Pseudomonadota</taxon>
        <taxon>Gammaproteobacteria</taxon>
        <taxon>Pseudomonadales</taxon>
        <taxon>Pseudomonadaceae</taxon>
        <taxon>Pseudomonas</taxon>
    </lineage>
</organism>
<reference evidence="1 2" key="1">
    <citation type="submission" date="2023-07" db="EMBL/GenBank/DDBJ databases">
        <title>Identification of four novel Pseudomonas species associated with bacterial leaf spot of cucurbits.</title>
        <authorList>
            <person name="Fullem K.R."/>
        </authorList>
    </citation>
    <scope>NUCLEOTIDE SEQUENCE [LARGE SCALE GENOMIC DNA]</scope>
    <source>
        <strain evidence="1 2">K18</strain>
    </source>
</reference>
<keyword evidence="2" id="KW-1185">Reference proteome</keyword>
<protein>
    <submittedName>
        <fullName evidence="1">Uncharacterized protein</fullName>
    </submittedName>
</protein>
<accession>A0ABT9C2H6</accession>
<gene>
    <name evidence="1" type="ORF">Q6A48_10395</name>
</gene>